<dbReference type="InterPro" id="IPR055237">
    <property type="entry name" value="Cdc6_lid"/>
</dbReference>
<sequence length="384" mass="44572">MAKKSRGKIFKDPDYSNTASVSASLNEMMYLDQQITQVYSRLSGLIDRGTIEEDIVIYGPAGTGKTTLARLAVEQLIMESRDCQINVSSYYINCERSRTKLEILKELIDTFEKEQGISGEKIDEFIDSHEKRLIKLFSQFHGHVILILDELEESDLIYYFMKLMEPFSNITVIGIINNIYFENINNIKPIILLPYDKKQLTDIATAKAEKLFQPGSYDNEIIQLCLKHDDAGEIIDLLLTSARIAENKNDEMIRPEHVCRAEKLLEQNVAIKSAENLSLHKKLILLSIFYSEQMYDEVRTSQINNIYYRLCMQMNESCRSLRFVSETLAQLYRLDIIDMKKKTSSRDQYIPYDIRIIAPKEVLEALLNDRDFRALKEMFDLEFS</sequence>
<dbReference type="InterPro" id="IPR036390">
    <property type="entry name" value="WH_DNA-bd_sf"/>
</dbReference>
<dbReference type="Gene3D" id="3.40.50.300">
    <property type="entry name" value="P-loop containing nucleotide triphosphate hydrolases"/>
    <property type="match status" value="1"/>
</dbReference>
<dbReference type="STRING" id="679901.Mzhil_0259"/>
<dbReference type="Pfam" id="PF09079">
    <property type="entry name" value="WHD_Cdc6"/>
    <property type="match status" value="1"/>
</dbReference>
<dbReference type="InterPro" id="IPR015163">
    <property type="entry name" value="Cdc6_C"/>
</dbReference>
<keyword evidence="3" id="KW-0547">Nucleotide-binding</keyword>
<evidence type="ECO:0000313" key="6">
    <source>
        <dbReference type="EMBL" id="AEH60136.1"/>
    </source>
</evidence>
<protein>
    <submittedName>
        <fullName evidence="6">AAA ATPase</fullName>
    </submittedName>
</protein>
<dbReference type="SMART" id="SM00382">
    <property type="entry name" value="AAA"/>
    <property type="match status" value="1"/>
</dbReference>
<dbReference type="InterPro" id="IPR003593">
    <property type="entry name" value="AAA+_ATPase"/>
</dbReference>
<dbReference type="PANTHER" id="PTHR10763:SF26">
    <property type="entry name" value="CELL DIVISION CONTROL PROTEIN 6 HOMOLOG"/>
    <property type="match status" value="1"/>
</dbReference>
<evidence type="ECO:0000256" key="1">
    <source>
        <dbReference type="ARBA" id="ARBA00006184"/>
    </source>
</evidence>
<dbReference type="InterPro" id="IPR036388">
    <property type="entry name" value="WH-like_DNA-bd_sf"/>
</dbReference>
<gene>
    <name evidence="6" type="ordered locus">Mzhil_0259</name>
</gene>
<dbReference type="GO" id="GO:0006260">
    <property type="term" value="P:DNA replication"/>
    <property type="evidence" value="ECO:0007669"/>
    <property type="project" value="UniProtKB-KW"/>
</dbReference>
<dbReference type="SUPFAM" id="SSF46785">
    <property type="entry name" value="Winged helix' DNA-binding domain"/>
    <property type="match status" value="1"/>
</dbReference>
<dbReference type="Pfam" id="PF22703">
    <property type="entry name" value="Cdc6_lid"/>
    <property type="match status" value="1"/>
</dbReference>
<keyword evidence="7" id="KW-1185">Reference proteome</keyword>
<evidence type="ECO:0000313" key="7">
    <source>
        <dbReference type="Proteomes" id="UP000006622"/>
    </source>
</evidence>
<dbReference type="SUPFAM" id="SSF52540">
    <property type="entry name" value="P-loop containing nucleoside triphosphate hydrolases"/>
    <property type="match status" value="1"/>
</dbReference>
<dbReference type="InterPro" id="IPR049945">
    <property type="entry name" value="AAA_22"/>
</dbReference>
<dbReference type="Proteomes" id="UP000006622">
    <property type="component" value="Chromosome"/>
</dbReference>
<organism evidence="6 7">
    <name type="scientific">Methanosalsum zhilinae (strain DSM 4017 / NBRC 107636 / OCM 62 / WeN5)</name>
    <name type="common">Methanohalophilus zhilinae</name>
    <dbReference type="NCBI Taxonomy" id="679901"/>
    <lineage>
        <taxon>Archaea</taxon>
        <taxon>Methanobacteriati</taxon>
        <taxon>Methanobacteriota</taxon>
        <taxon>Stenosarchaea group</taxon>
        <taxon>Methanomicrobia</taxon>
        <taxon>Methanosarcinales</taxon>
        <taxon>Methanosarcinaceae</taxon>
        <taxon>Methanosalsum</taxon>
    </lineage>
</organism>
<dbReference type="PANTHER" id="PTHR10763">
    <property type="entry name" value="CELL DIVISION CONTROL PROTEIN 6-RELATED"/>
    <property type="match status" value="1"/>
</dbReference>
<dbReference type="HOGENOM" id="CLU_718900_0_0_2"/>
<dbReference type="CDD" id="cd00009">
    <property type="entry name" value="AAA"/>
    <property type="match status" value="1"/>
</dbReference>
<dbReference type="KEGG" id="mzh:Mzhil_0259"/>
<accession>F7XL70</accession>
<dbReference type="GO" id="GO:0005524">
    <property type="term" value="F:ATP binding"/>
    <property type="evidence" value="ECO:0007669"/>
    <property type="project" value="UniProtKB-KW"/>
</dbReference>
<name>F7XL70_METZD</name>
<dbReference type="RefSeq" id="WP_013897575.1">
    <property type="nucleotide sequence ID" value="NC_015676.1"/>
</dbReference>
<proteinExistence type="inferred from homology"/>
<dbReference type="EMBL" id="CP002101">
    <property type="protein sequence ID" value="AEH60136.1"/>
    <property type="molecule type" value="Genomic_DNA"/>
</dbReference>
<dbReference type="InterPro" id="IPR050311">
    <property type="entry name" value="ORC1/CDC6"/>
</dbReference>
<keyword evidence="2" id="KW-0235">DNA replication</keyword>
<dbReference type="OrthoDB" id="195574at2157"/>
<dbReference type="Gene3D" id="1.10.8.60">
    <property type="match status" value="1"/>
</dbReference>
<keyword evidence="4" id="KW-0067">ATP-binding</keyword>
<dbReference type="Gene3D" id="1.10.10.10">
    <property type="entry name" value="Winged helix-like DNA-binding domain superfamily/Winged helix DNA-binding domain"/>
    <property type="match status" value="1"/>
</dbReference>
<reference evidence="6 7" key="1">
    <citation type="submission" date="2010-07" db="EMBL/GenBank/DDBJ databases">
        <title>The complete genome of Methanosalsum zhilinae DSM 4017.</title>
        <authorList>
            <consortium name="US DOE Joint Genome Institute (JGI-PGF)"/>
            <person name="Lucas S."/>
            <person name="Copeland A."/>
            <person name="Lapidus A."/>
            <person name="Glavina del Rio T."/>
            <person name="Dalin E."/>
            <person name="Tice H."/>
            <person name="Bruce D."/>
            <person name="Goodwin L."/>
            <person name="Pitluck S."/>
            <person name="Kyrpides N."/>
            <person name="Mavromatis K."/>
            <person name="Ovchinnikova G."/>
            <person name="Daligault H."/>
            <person name="Detter J.C."/>
            <person name="Han C."/>
            <person name="Tapia R."/>
            <person name="Larimer F."/>
            <person name="Land M."/>
            <person name="Hauser L."/>
            <person name="Markowitz V."/>
            <person name="Cheng J.-F."/>
            <person name="Hugenholtz P."/>
            <person name="Woyke T."/>
            <person name="Wu D."/>
            <person name="Spring S."/>
            <person name="Schueler E."/>
            <person name="Brambilla E."/>
            <person name="Klenk H.-P."/>
            <person name="Eisen J.A."/>
        </authorList>
    </citation>
    <scope>NUCLEOTIDE SEQUENCE [LARGE SCALE GENOMIC DNA]</scope>
    <source>
        <strain evidence="7">DSM 4017 / NBRC 107636 / OCM 62 / WeN5</strain>
    </source>
</reference>
<dbReference type="AlphaFoldDB" id="F7XL70"/>
<dbReference type="GO" id="GO:0016887">
    <property type="term" value="F:ATP hydrolysis activity"/>
    <property type="evidence" value="ECO:0007669"/>
    <property type="project" value="InterPro"/>
</dbReference>
<feature type="domain" description="AAA+ ATPase" evidence="5">
    <location>
        <begin position="51"/>
        <end position="205"/>
    </location>
</feature>
<comment type="similarity">
    <text evidence="1">Belongs to the CDC6/cdc18 family.</text>
</comment>
<dbReference type="GeneID" id="10821861"/>
<evidence type="ECO:0000256" key="4">
    <source>
        <dbReference type="ARBA" id="ARBA00022840"/>
    </source>
</evidence>
<dbReference type="Pfam" id="PF13401">
    <property type="entry name" value="AAA_22"/>
    <property type="match status" value="1"/>
</dbReference>
<evidence type="ECO:0000256" key="3">
    <source>
        <dbReference type="ARBA" id="ARBA00022741"/>
    </source>
</evidence>
<dbReference type="InterPro" id="IPR027417">
    <property type="entry name" value="P-loop_NTPase"/>
</dbReference>
<evidence type="ECO:0000256" key="2">
    <source>
        <dbReference type="ARBA" id="ARBA00022705"/>
    </source>
</evidence>
<evidence type="ECO:0000259" key="5">
    <source>
        <dbReference type="SMART" id="SM00382"/>
    </source>
</evidence>